<evidence type="ECO:0000313" key="1">
    <source>
        <dbReference type="EMBL" id="QBE97350.1"/>
    </source>
</evidence>
<reference evidence="1 2" key="1">
    <citation type="submission" date="2019-01" db="EMBL/GenBank/DDBJ databases">
        <title>PMF-metabolizing Aryl O-demethylase.</title>
        <authorList>
            <person name="Kim M."/>
        </authorList>
    </citation>
    <scope>NUCLEOTIDE SEQUENCE [LARGE SCALE GENOMIC DNA]</scope>
    <source>
        <strain evidence="1 2">PMF1</strain>
    </source>
</reference>
<sequence>MEFTEEYVKENEKDGYVILKTTVSNLPAGEYKVMEDTPVIRYVLTDAVPGSSNVTVVKKNVEKVNGFMKIEPDVTADLRDVEGEVVFENIRHGMIRCHITVQ</sequence>
<dbReference type="KEGG" id="bpro:PMF13cell1_02906"/>
<name>A0A4P6M178_9FIRM</name>
<accession>A0A4P6M178</accession>
<protein>
    <recommendedName>
        <fullName evidence="3">Prealbumin-like fold domain-containing protein</fullName>
    </recommendedName>
</protein>
<gene>
    <name evidence="1" type="ORF">PMF13cell1_02906</name>
</gene>
<dbReference type="RefSeq" id="WP_130181171.1">
    <property type="nucleotide sequence ID" value="NZ_CP035945.1"/>
</dbReference>
<evidence type="ECO:0000313" key="2">
    <source>
        <dbReference type="Proteomes" id="UP000289794"/>
    </source>
</evidence>
<dbReference type="AlphaFoldDB" id="A0A4P6M178"/>
<evidence type="ECO:0008006" key="3">
    <source>
        <dbReference type="Google" id="ProtNLM"/>
    </source>
</evidence>
<dbReference type="EMBL" id="CP035945">
    <property type="protein sequence ID" value="QBE97350.1"/>
    <property type="molecule type" value="Genomic_DNA"/>
</dbReference>
<dbReference type="Proteomes" id="UP000289794">
    <property type="component" value="Chromosome"/>
</dbReference>
<organism evidence="1 2">
    <name type="scientific">Blautia producta</name>
    <dbReference type="NCBI Taxonomy" id="33035"/>
    <lineage>
        <taxon>Bacteria</taxon>
        <taxon>Bacillati</taxon>
        <taxon>Bacillota</taxon>
        <taxon>Clostridia</taxon>
        <taxon>Lachnospirales</taxon>
        <taxon>Lachnospiraceae</taxon>
        <taxon>Blautia</taxon>
    </lineage>
</organism>
<proteinExistence type="predicted"/>